<evidence type="ECO:0000256" key="4">
    <source>
        <dbReference type="PROSITE-ProRule" id="PRU00473"/>
    </source>
</evidence>
<keyword evidence="2 4" id="KW-0472">Membrane</keyword>
<reference evidence="8 9" key="1">
    <citation type="submission" date="2015-08" db="EMBL/GenBank/DDBJ databases">
        <authorList>
            <person name="Babu N.S."/>
            <person name="Beckwith C.J."/>
            <person name="Beseler K.G."/>
            <person name="Brison A."/>
            <person name="Carone J.V."/>
            <person name="Caskin T.P."/>
            <person name="Diamond M."/>
            <person name="Durham M.E."/>
            <person name="Foxe J.M."/>
            <person name="Go M."/>
            <person name="Henderson B.A."/>
            <person name="Jones I.B."/>
            <person name="McGettigan J.A."/>
            <person name="Micheletti S.J."/>
            <person name="Nasrallah M.E."/>
            <person name="Ortiz D."/>
            <person name="Piller C.R."/>
            <person name="Privatt S.R."/>
            <person name="Schneider S.L."/>
            <person name="Sharp S."/>
            <person name="Smith T.C."/>
            <person name="Stanton J.D."/>
            <person name="Ullery H.E."/>
            <person name="Wilson R.J."/>
            <person name="Serrano M.G."/>
            <person name="Buck G."/>
            <person name="Lee V."/>
            <person name="Wang Y."/>
            <person name="Carvalho R."/>
            <person name="Voegtly L."/>
            <person name="Shi R."/>
            <person name="Duckworth R."/>
            <person name="Johnson A."/>
            <person name="Loviza R."/>
            <person name="Walstead R."/>
            <person name="Shah Z."/>
            <person name="Kiflezghi M."/>
            <person name="Wade K."/>
            <person name="Ball S.L."/>
            <person name="Bradley K.W."/>
            <person name="Asai D.J."/>
            <person name="Bowman C.A."/>
            <person name="Russell D.A."/>
            <person name="Pope W.H."/>
            <person name="Jacobs-Sera D."/>
            <person name="Hendrix R.W."/>
            <person name="Hatfull G.F."/>
        </authorList>
    </citation>
    <scope>NUCLEOTIDE SEQUENCE [LARGE SCALE GENOMIC DNA]</scope>
    <source>
        <strain evidence="8 9">DSM 27648</strain>
    </source>
</reference>
<feature type="compositionally biased region" description="Polar residues" evidence="5">
    <location>
        <begin position="39"/>
        <end position="50"/>
    </location>
</feature>
<dbReference type="KEGG" id="llu:AKJ09_09157"/>
<evidence type="ECO:0000256" key="1">
    <source>
        <dbReference type="ARBA" id="ARBA00004442"/>
    </source>
</evidence>
<evidence type="ECO:0000259" key="7">
    <source>
        <dbReference type="PROSITE" id="PS51123"/>
    </source>
</evidence>
<evidence type="ECO:0000313" key="9">
    <source>
        <dbReference type="Proteomes" id="UP000064967"/>
    </source>
</evidence>
<dbReference type="InterPro" id="IPR006664">
    <property type="entry name" value="OMP_bac"/>
</dbReference>
<feature type="chain" id="PRO_5005467029" evidence="6">
    <location>
        <begin position="18"/>
        <end position="198"/>
    </location>
</feature>
<dbReference type="CDD" id="cd07185">
    <property type="entry name" value="OmpA_C-like"/>
    <property type="match status" value="1"/>
</dbReference>
<keyword evidence="3" id="KW-0998">Cell outer membrane</keyword>
<dbReference type="PANTHER" id="PTHR30329">
    <property type="entry name" value="STATOR ELEMENT OF FLAGELLAR MOTOR COMPLEX"/>
    <property type="match status" value="1"/>
</dbReference>
<dbReference type="PANTHER" id="PTHR30329:SF21">
    <property type="entry name" value="LIPOPROTEIN YIAD-RELATED"/>
    <property type="match status" value="1"/>
</dbReference>
<dbReference type="RefSeq" id="WP_169928291.1">
    <property type="nucleotide sequence ID" value="NZ_CP012333.1"/>
</dbReference>
<dbReference type="Pfam" id="PF00691">
    <property type="entry name" value="OmpA"/>
    <property type="match status" value="1"/>
</dbReference>
<proteinExistence type="predicted"/>
<dbReference type="Proteomes" id="UP000064967">
    <property type="component" value="Chromosome"/>
</dbReference>
<evidence type="ECO:0000256" key="6">
    <source>
        <dbReference type="SAM" id="SignalP"/>
    </source>
</evidence>
<name>A0A0K1Q9S7_9BACT</name>
<dbReference type="SUPFAM" id="SSF103088">
    <property type="entry name" value="OmpA-like"/>
    <property type="match status" value="1"/>
</dbReference>
<evidence type="ECO:0000256" key="2">
    <source>
        <dbReference type="ARBA" id="ARBA00023136"/>
    </source>
</evidence>
<dbReference type="EMBL" id="CP012333">
    <property type="protein sequence ID" value="AKV02494.1"/>
    <property type="molecule type" value="Genomic_DNA"/>
</dbReference>
<dbReference type="PROSITE" id="PS51257">
    <property type="entry name" value="PROKAR_LIPOPROTEIN"/>
    <property type="match status" value="1"/>
</dbReference>
<dbReference type="InterPro" id="IPR050330">
    <property type="entry name" value="Bact_OuterMem_StrucFunc"/>
</dbReference>
<accession>A0A0K1Q9S7</accession>
<feature type="domain" description="OmpA-like" evidence="7">
    <location>
        <begin position="83"/>
        <end position="198"/>
    </location>
</feature>
<evidence type="ECO:0000256" key="5">
    <source>
        <dbReference type="SAM" id="MobiDB-lite"/>
    </source>
</evidence>
<feature type="region of interest" description="Disordered" evidence="5">
    <location>
        <begin position="28"/>
        <end position="69"/>
    </location>
</feature>
<feature type="compositionally biased region" description="Low complexity" evidence="5">
    <location>
        <begin position="28"/>
        <end position="38"/>
    </location>
</feature>
<dbReference type="AlphaFoldDB" id="A0A0K1Q9S7"/>
<dbReference type="InterPro" id="IPR036737">
    <property type="entry name" value="OmpA-like_sf"/>
</dbReference>
<evidence type="ECO:0000256" key="3">
    <source>
        <dbReference type="ARBA" id="ARBA00023237"/>
    </source>
</evidence>
<evidence type="ECO:0000313" key="8">
    <source>
        <dbReference type="EMBL" id="AKV02494.1"/>
    </source>
</evidence>
<comment type="subcellular location">
    <subcellularLocation>
        <location evidence="1">Cell outer membrane</location>
    </subcellularLocation>
</comment>
<dbReference type="PROSITE" id="PS51123">
    <property type="entry name" value="OMPA_2"/>
    <property type="match status" value="1"/>
</dbReference>
<dbReference type="PATRIC" id="fig|1391654.3.peg.9281"/>
<keyword evidence="8" id="KW-0449">Lipoprotein</keyword>
<keyword evidence="9" id="KW-1185">Reference proteome</keyword>
<feature type="compositionally biased region" description="Polar residues" evidence="5">
    <location>
        <begin position="58"/>
        <end position="69"/>
    </location>
</feature>
<sequence length="198" mass="20659">MLSRFCLLGLLSLGLVAGCDSPGFSSKNAKSAADANKNQPAVGQTTTTASALPPSGAATGSNGPDVQTAGLSVSDEIAKACGIPARPTGQAYAPSFDFDSATLVEEDRTMLATVARCLTEGALKGRSVSLVGRADARGEPEYNMTLGESRADTVRRYMQDLGVARDKLQATSRGELDAVGTNEEGYKQDRRVDVRLVN</sequence>
<dbReference type="GO" id="GO:0009279">
    <property type="term" value="C:cell outer membrane"/>
    <property type="evidence" value="ECO:0007669"/>
    <property type="project" value="UniProtKB-SubCell"/>
</dbReference>
<gene>
    <name evidence="8" type="ORF">AKJ09_09157</name>
</gene>
<keyword evidence="6" id="KW-0732">Signal</keyword>
<dbReference type="Gene3D" id="3.30.1330.60">
    <property type="entry name" value="OmpA-like domain"/>
    <property type="match status" value="1"/>
</dbReference>
<dbReference type="InterPro" id="IPR006665">
    <property type="entry name" value="OmpA-like"/>
</dbReference>
<organism evidence="8 9">
    <name type="scientific">Labilithrix luteola</name>
    <dbReference type="NCBI Taxonomy" id="1391654"/>
    <lineage>
        <taxon>Bacteria</taxon>
        <taxon>Pseudomonadati</taxon>
        <taxon>Myxococcota</taxon>
        <taxon>Polyangia</taxon>
        <taxon>Polyangiales</taxon>
        <taxon>Labilitrichaceae</taxon>
        <taxon>Labilithrix</taxon>
    </lineage>
</organism>
<dbReference type="STRING" id="1391654.AKJ09_09157"/>
<protein>
    <submittedName>
        <fullName evidence="8">18K peptidoglycan-associated outer membrane lipoprotein</fullName>
    </submittedName>
</protein>
<feature type="signal peptide" evidence="6">
    <location>
        <begin position="1"/>
        <end position="17"/>
    </location>
</feature>
<dbReference type="PRINTS" id="PR01021">
    <property type="entry name" value="OMPADOMAIN"/>
</dbReference>